<keyword evidence="4 7" id="KW-0812">Transmembrane</keyword>
<keyword evidence="9" id="KW-1185">Reference proteome</keyword>
<organism evidence="8 9">
    <name type="scientific">Butyricicoccus intestinisimiae</name>
    <dbReference type="NCBI Taxonomy" id="2841509"/>
    <lineage>
        <taxon>Bacteria</taxon>
        <taxon>Bacillati</taxon>
        <taxon>Bacillota</taxon>
        <taxon>Clostridia</taxon>
        <taxon>Eubacteriales</taxon>
        <taxon>Butyricicoccaceae</taxon>
        <taxon>Butyricicoccus</taxon>
    </lineage>
</organism>
<evidence type="ECO:0000313" key="9">
    <source>
        <dbReference type="Proteomes" id="UP000783588"/>
    </source>
</evidence>
<protein>
    <submittedName>
        <fullName evidence="8">Chromate transporter</fullName>
    </submittedName>
</protein>
<evidence type="ECO:0000256" key="1">
    <source>
        <dbReference type="ARBA" id="ARBA00004651"/>
    </source>
</evidence>
<dbReference type="Proteomes" id="UP000783588">
    <property type="component" value="Unassembled WGS sequence"/>
</dbReference>
<dbReference type="PANTHER" id="PTHR43663">
    <property type="entry name" value="CHROMATE TRANSPORT PROTEIN-RELATED"/>
    <property type="match status" value="1"/>
</dbReference>
<feature type="transmembrane region" description="Helical" evidence="7">
    <location>
        <begin position="105"/>
        <end position="126"/>
    </location>
</feature>
<evidence type="ECO:0000256" key="4">
    <source>
        <dbReference type="ARBA" id="ARBA00022692"/>
    </source>
</evidence>
<accession>A0ABS6EU48</accession>
<feature type="transmembrane region" description="Helical" evidence="7">
    <location>
        <begin position="169"/>
        <end position="188"/>
    </location>
</feature>
<evidence type="ECO:0000256" key="6">
    <source>
        <dbReference type="ARBA" id="ARBA00023136"/>
    </source>
</evidence>
<keyword evidence="5 7" id="KW-1133">Transmembrane helix</keyword>
<evidence type="ECO:0000256" key="5">
    <source>
        <dbReference type="ARBA" id="ARBA00022989"/>
    </source>
</evidence>
<evidence type="ECO:0000256" key="2">
    <source>
        <dbReference type="ARBA" id="ARBA00005262"/>
    </source>
</evidence>
<evidence type="ECO:0000256" key="7">
    <source>
        <dbReference type="SAM" id="Phobius"/>
    </source>
</evidence>
<sequence length="190" mass="20162">MIYWQLFSTFFEVGAFTFGGGYAMLPLIQQKVQAHHWISTEDLVNFIAVSESSPGPFAVNISTYIGQMIGGMAGALCATLGVILPAFVIILLVARCFRAFQRSRIVRGAMAGLNPAVVGMIAASLYSIGRQVLFPHGLAIASGDVVQLFCALCILGAMLALMKKGVHPILIICMSAVGGVVFGFALHLPV</sequence>
<reference evidence="8 9" key="1">
    <citation type="submission" date="2021-06" db="EMBL/GenBank/DDBJ databases">
        <authorList>
            <person name="Sun Q."/>
            <person name="Li D."/>
        </authorList>
    </citation>
    <scope>NUCLEOTIDE SEQUENCE [LARGE SCALE GENOMIC DNA]</scope>
    <source>
        <strain evidence="8 9">MSJd-7</strain>
    </source>
</reference>
<keyword evidence="6 7" id="KW-0472">Membrane</keyword>
<evidence type="ECO:0000313" key="8">
    <source>
        <dbReference type="EMBL" id="MBU5491219.1"/>
    </source>
</evidence>
<comment type="subcellular location">
    <subcellularLocation>
        <location evidence="1">Cell membrane</location>
        <topology evidence="1">Multi-pass membrane protein</topology>
    </subcellularLocation>
</comment>
<proteinExistence type="inferred from homology"/>
<feature type="transmembrane region" description="Helical" evidence="7">
    <location>
        <begin position="64"/>
        <end position="93"/>
    </location>
</feature>
<dbReference type="RefSeq" id="WP_216470928.1">
    <property type="nucleotide sequence ID" value="NZ_JAHLQI010000006.1"/>
</dbReference>
<name>A0ABS6EU48_9FIRM</name>
<feature type="transmembrane region" description="Helical" evidence="7">
    <location>
        <begin position="138"/>
        <end position="162"/>
    </location>
</feature>
<dbReference type="EMBL" id="JAHLQI010000006">
    <property type="protein sequence ID" value="MBU5491219.1"/>
    <property type="molecule type" value="Genomic_DNA"/>
</dbReference>
<gene>
    <name evidence="8" type="ORF">KQI75_11430</name>
</gene>
<keyword evidence="3" id="KW-1003">Cell membrane</keyword>
<dbReference type="PANTHER" id="PTHR43663:SF1">
    <property type="entry name" value="CHROMATE TRANSPORTER"/>
    <property type="match status" value="1"/>
</dbReference>
<dbReference type="InterPro" id="IPR052518">
    <property type="entry name" value="CHR_Transporter"/>
</dbReference>
<comment type="similarity">
    <text evidence="2">Belongs to the chromate ion transporter (CHR) (TC 2.A.51) family.</text>
</comment>
<comment type="caution">
    <text evidence="8">The sequence shown here is derived from an EMBL/GenBank/DDBJ whole genome shotgun (WGS) entry which is preliminary data.</text>
</comment>
<dbReference type="Pfam" id="PF02417">
    <property type="entry name" value="Chromate_transp"/>
    <property type="match status" value="1"/>
</dbReference>
<evidence type="ECO:0000256" key="3">
    <source>
        <dbReference type="ARBA" id="ARBA00022475"/>
    </source>
</evidence>
<dbReference type="InterPro" id="IPR003370">
    <property type="entry name" value="Chromate_transpt"/>
</dbReference>